<dbReference type="CDD" id="cd03375">
    <property type="entry name" value="TPP_OGFOR"/>
    <property type="match status" value="1"/>
</dbReference>
<dbReference type="Pfam" id="PF00364">
    <property type="entry name" value="Biotin_lipoyl"/>
    <property type="match status" value="1"/>
</dbReference>
<evidence type="ECO:0000256" key="6">
    <source>
        <dbReference type="SAM" id="MobiDB-lite"/>
    </source>
</evidence>
<dbReference type="NCBIfam" id="TIGR02177">
    <property type="entry name" value="PorB_KorB"/>
    <property type="match status" value="1"/>
</dbReference>
<dbReference type="PROSITE" id="PS00189">
    <property type="entry name" value="LIPOYL"/>
    <property type="match status" value="1"/>
</dbReference>
<dbReference type="GO" id="GO:0016746">
    <property type="term" value="F:acyltransferase activity"/>
    <property type="evidence" value="ECO:0007669"/>
    <property type="project" value="UniProtKB-KW"/>
</dbReference>
<dbReference type="PANTHER" id="PTHR23151:SF90">
    <property type="entry name" value="DIHYDROLIPOYLLYSINE-RESIDUE ACETYLTRANSFERASE COMPONENT OF PYRUVATE DEHYDROGENASE COMPLEX, MITOCHONDRIAL-RELATED"/>
    <property type="match status" value="1"/>
</dbReference>
<comment type="similarity">
    <text evidence="2 5">Belongs to the 2-oxoacid dehydrogenase family.</text>
</comment>
<dbReference type="SUPFAM" id="SSF47005">
    <property type="entry name" value="Peripheral subunit-binding domain of 2-oxo acid dehydrogenase complex"/>
    <property type="match status" value="2"/>
</dbReference>
<feature type="compositionally biased region" description="Low complexity" evidence="6">
    <location>
        <begin position="398"/>
        <end position="408"/>
    </location>
</feature>
<evidence type="ECO:0000256" key="2">
    <source>
        <dbReference type="ARBA" id="ARBA00007317"/>
    </source>
</evidence>
<dbReference type="AlphaFoldDB" id="A0AA35TTR2"/>
<dbReference type="InterPro" id="IPR036625">
    <property type="entry name" value="E3-bd_dom_sf"/>
</dbReference>
<dbReference type="Gene3D" id="2.40.50.100">
    <property type="match status" value="1"/>
</dbReference>
<evidence type="ECO:0000256" key="3">
    <source>
        <dbReference type="ARBA" id="ARBA00022823"/>
    </source>
</evidence>
<reference evidence="9" key="1">
    <citation type="submission" date="2023-03" db="EMBL/GenBank/DDBJ databases">
        <authorList>
            <person name="Steffen K."/>
            <person name="Cardenas P."/>
        </authorList>
    </citation>
    <scope>NUCLEOTIDE SEQUENCE</scope>
</reference>
<evidence type="ECO:0000256" key="4">
    <source>
        <dbReference type="ARBA" id="ARBA00022946"/>
    </source>
</evidence>
<protein>
    <recommendedName>
        <fullName evidence="5">Dihydrolipoamide acetyltransferase component of pyruvate dehydrogenase complex</fullName>
        <ecNumber evidence="5">2.3.1.-</ecNumber>
    </recommendedName>
</protein>
<dbReference type="InterPro" id="IPR029061">
    <property type="entry name" value="THDP-binding"/>
</dbReference>
<gene>
    <name evidence="9" type="ORF">GBAR_LOCUS28953</name>
</gene>
<dbReference type="InterPro" id="IPR004167">
    <property type="entry name" value="PSBD"/>
</dbReference>
<dbReference type="SUPFAM" id="SSF51230">
    <property type="entry name" value="Single hybrid motif"/>
    <property type="match status" value="1"/>
</dbReference>
<evidence type="ECO:0000313" key="10">
    <source>
        <dbReference type="Proteomes" id="UP001174909"/>
    </source>
</evidence>
<dbReference type="PROSITE" id="PS50968">
    <property type="entry name" value="BIOTINYL_LIPOYL"/>
    <property type="match status" value="1"/>
</dbReference>
<dbReference type="EMBL" id="CASHTH010004055">
    <property type="protein sequence ID" value="CAI8052926.1"/>
    <property type="molecule type" value="Genomic_DNA"/>
</dbReference>
<dbReference type="Pfam" id="PF02775">
    <property type="entry name" value="TPP_enzyme_C"/>
    <property type="match status" value="1"/>
</dbReference>
<feature type="domain" description="Peripheral subunit-binding (PSBD)" evidence="8">
    <location>
        <begin position="413"/>
        <end position="450"/>
    </location>
</feature>
<dbReference type="Pfam" id="PF12367">
    <property type="entry name" value="PFO_beta_C"/>
    <property type="match status" value="1"/>
</dbReference>
<evidence type="ECO:0000256" key="5">
    <source>
        <dbReference type="RuleBase" id="RU003423"/>
    </source>
</evidence>
<dbReference type="Gene3D" id="3.30.559.10">
    <property type="entry name" value="Chloramphenicol acetyltransferase-like domain"/>
    <property type="match status" value="1"/>
</dbReference>
<dbReference type="EC" id="2.3.1.-" evidence="5"/>
<dbReference type="InterPro" id="IPR011766">
    <property type="entry name" value="TPP_enzyme_TPP-bd"/>
</dbReference>
<dbReference type="PANTHER" id="PTHR23151">
    <property type="entry name" value="DIHYDROLIPOAMIDE ACETYL/SUCCINYL-TRANSFERASE-RELATED"/>
    <property type="match status" value="1"/>
</dbReference>
<dbReference type="Gene3D" id="3.40.50.970">
    <property type="match status" value="1"/>
</dbReference>
<organism evidence="9 10">
    <name type="scientific">Geodia barretti</name>
    <name type="common">Barrett's horny sponge</name>
    <dbReference type="NCBI Taxonomy" id="519541"/>
    <lineage>
        <taxon>Eukaryota</taxon>
        <taxon>Metazoa</taxon>
        <taxon>Porifera</taxon>
        <taxon>Demospongiae</taxon>
        <taxon>Heteroscleromorpha</taxon>
        <taxon>Tetractinellida</taxon>
        <taxon>Astrophorina</taxon>
        <taxon>Geodiidae</taxon>
        <taxon>Geodia</taxon>
    </lineage>
</organism>
<dbReference type="GO" id="GO:0030976">
    <property type="term" value="F:thiamine pyrophosphate binding"/>
    <property type="evidence" value="ECO:0007669"/>
    <property type="project" value="InterPro"/>
</dbReference>
<evidence type="ECO:0000256" key="1">
    <source>
        <dbReference type="ARBA" id="ARBA00001966"/>
    </source>
</evidence>
<keyword evidence="5" id="KW-0012">Acyltransferase</keyword>
<name>A0AA35TTR2_GEOBA</name>
<dbReference type="InterPro" id="IPR001078">
    <property type="entry name" value="2-oxoacid_DH_actylTfrase"/>
</dbReference>
<dbReference type="Pfam" id="PF00198">
    <property type="entry name" value="2-oxoacid_dh"/>
    <property type="match status" value="1"/>
</dbReference>
<dbReference type="SUPFAM" id="SSF52777">
    <property type="entry name" value="CoA-dependent acyltransferases"/>
    <property type="match status" value="1"/>
</dbReference>
<dbReference type="Proteomes" id="UP001174909">
    <property type="component" value="Unassembled WGS sequence"/>
</dbReference>
<dbReference type="InterPro" id="IPR000089">
    <property type="entry name" value="Biotin_lipoyl"/>
</dbReference>
<dbReference type="CDD" id="cd06849">
    <property type="entry name" value="lipoyl_domain"/>
    <property type="match status" value="1"/>
</dbReference>
<dbReference type="InterPro" id="IPR011053">
    <property type="entry name" value="Single_hybrid_motif"/>
</dbReference>
<dbReference type="InterPro" id="IPR023213">
    <property type="entry name" value="CAT-like_dom_sf"/>
</dbReference>
<keyword evidence="10" id="KW-1185">Reference proteome</keyword>
<feature type="region of interest" description="Disordered" evidence="6">
    <location>
        <begin position="373"/>
        <end position="411"/>
    </location>
</feature>
<dbReference type="GO" id="GO:0006086">
    <property type="term" value="P:pyruvate decarboxylation to acetyl-CoA"/>
    <property type="evidence" value="ECO:0007669"/>
    <property type="project" value="InterPro"/>
</dbReference>
<keyword evidence="9" id="KW-0670">Pyruvate</keyword>
<feature type="compositionally biased region" description="Pro residues" evidence="6">
    <location>
        <begin position="387"/>
        <end position="397"/>
    </location>
</feature>
<evidence type="ECO:0000259" key="8">
    <source>
        <dbReference type="PROSITE" id="PS51826"/>
    </source>
</evidence>
<dbReference type="InterPro" id="IPR011896">
    <property type="entry name" value="OFOB"/>
</dbReference>
<dbReference type="PROSITE" id="PS51826">
    <property type="entry name" value="PSBD"/>
    <property type="match status" value="2"/>
</dbReference>
<dbReference type="Gene3D" id="4.10.320.10">
    <property type="entry name" value="E3-binding domain"/>
    <property type="match status" value="2"/>
</dbReference>
<feature type="compositionally biased region" description="Low complexity" evidence="6">
    <location>
        <begin position="507"/>
        <end position="519"/>
    </location>
</feature>
<dbReference type="InterPro" id="IPR003016">
    <property type="entry name" value="2-oxoA_DH_lipoyl-BS"/>
</dbReference>
<keyword evidence="4" id="KW-0809">Transit peptide</keyword>
<evidence type="ECO:0000313" key="9">
    <source>
        <dbReference type="EMBL" id="CAI8052926.1"/>
    </source>
</evidence>
<keyword evidence="5" id="KW-0808">Transferase</keyword>
<keyword evidence="3 5" id="KW-0450">Lipoyl</keyword>
<dbReference type="InterPro" id="IPR032686">
    <property type="entry name" value="PFO_beta_C"/>
</dbReference>
<dbReference type="SUPFAM" id="SSF52518">
    <property type="entry name" value="Thiamin diphosphate-binding fold (THDP-binding)"/>
    <property type="match status" value="1"/>
</dbReference>
<feature type="domain" description="Lipoyl-binding" evidence="7">
    <location>
        <begin position="291"/>
        <end position="366"/>
    </location>
</feature>
<feature type="domain" description="Peripheral subunit-binding (PSBD)" evidence="8">
    <location>
        <begin position="463"/>
        <end position="500"/>
    </location>
</feature>
<evidence type="ECO:0000259" key="7">
    <source>
        <dbReference type="PROSITE" id="PS50968"/>
    </source>
</evidence>
<feature type="region of interest" description="Disordered" evidence="6">
    <location>
        <begin position="507"/>
        <end position="526"/>
    </location>
</feature>
<proteinExistence type="inferred from homology"/>
<comment type="cofactor">
    <cofactor evidence="5">
        <name>(R)-lipoate</name>
        <dbReference type="ChEBI" id="CHEBI:83088"/>
    </cofactor>
</comment>
<dbReference type="InterPro" id="IPR045257">
    <property type="entry name" value="E2/Pdx1"/>
</dbReference>
<comment type="cofactor">
    <cofactor evidence="1">
        <name>[4Fe-4S] cluster</name>
        <dbReference type="ChEBI" id="CHEBI:49883"/>
    </cofactor>
</comment>
<dbReference type="Pfam" id="PF02817">
    <property type="entry name" value="E3_binding"/>
    <property type="match status" value="2"/>
</dbReference>
<accession>A0AA35TTR2</accession>
<sequence>MATVGVGNGRTEIQLTARDFKGQVDPDWCPGCGDFGVLNALQRSCAEMGLQPHEILTVSGIGCSSNLPGYFNSYGMHTLHGRSLAVATGAKLANHELTVFVTGGDGDGYGIGGNHFTHSARRNIDLTYIVMNNQIYGLTTGQVSPTSTYGMNTKSTPFGSVEAPINPITQAIMNGATFVARGYSGDVRHLTDLIKKATEHKGFALIDVFSPCVTFNRDNTHQFFKDRIVKLEDEEHDPSDWKTACEKALQWGDSIYTGLFFQKESVSLIDAEPVLSKEGPLASVPWEAALATSIVMPQLGYDMREGTVVRWIKQEGDEVVANEVIAEIETDKAVVEFKPTTGGVLRRIVASEGEAVPVGQLIAVIGDADETLPDELGAPTAAAPAPAAAPEPAPAPAAAPATAPAAAPDGEVRASPIARRLARERGVDLATVTGTGPGGRVVEADVLAAADNVRAAADAGRVMASPLARRLAREQGIDLATLTGTGPGGRVVEADINAAAAALSAAAPEPATAAEPASEGAERADLSRMRQAIARVTSDSKREAPHFYVAVDIDMTAAMGLRRDINDELPSSSRVSVNDLIVRASTLAIGKHPKFNSFFRGDHLQMNPSINVGIAIALESGLIVPGIPQCEDKSLAQIAAASRDLIDRANNGTLQAEEYAGTTYSVSNLGMFDVDSFTAIIFPPHAAILAVGAVKEQPVARDGQLAIAEIMKSTLSVDHRVADGAEAAQFLMEIKRLLEKPVSLLL</sequence>
<dbReference type="GO" id="GO:0045254">
    <property type="term" value="C:pyruvate dehydrogenase complex"/>
    <property type="evidence" value="ECO:0007669"/>
    <property type="project" value="InterPro"/>
</dbReference>
<comment type="caution">
    <text evidence="9">The sequence shown here is derived from an EMBL/GenBank/DDBJ whole genome shotgun (WGS) entry which is preliminary data.</text>
</comment>